<gene>
    <name evidence="6" type="ORF">OFUS_LOCUS6241</name>
</gene>
<keyword evidence="7" id="KW-1185">Reference proteome</keyword>
<dbReference type="PRINTS" id="PR00709">
    <property type="entry name" value="AVIDIN"/>
</dbReference>
<dbReference type="EMBL" id="CAIIXF020000003">
    <property type="protein sequence ID" value="CAH1779432.1"/>
    <property type="molecule type" value="Genomic_DNA"/>
</dbReference>
<dbReference type="InterPro" id="IPR036896">
    <property type="entry name" value="Avidin-like_sf"/>
</dbReference>
<accession>A0A8J1TYA0</accession>
<sequence>MDLALCHICVIMATVLHVVNSNDCKILDGYWYNELGSELLLIHTKQGMLHGEYRTAVERETGAAGNSHSLVIGAAPYKSYSSTFGFAVIWKDGASITTWTGQCQPCHNGEAILETSWILRSTVDTCEDKWKSTMIGQSTFTRKSATNGPRRNMGTHTPSRNSRDAVDKGPVYGPALTHKKFIKTPSVCTLDGYWYNDLGSEILLQHHNDGTITGEYRTSVERQKGAAGISHSKVYGIANKNDVNSTLAMFVIWNDGASVTGWVGQCHVCGVNGTETIETTWLLRKQVHSCYDNWKSTLHGEDSFTRTEQEPGPRKRFNTHSPSDFDIVDPDMIIADTQNANSWYPWLLTITIVVMVIALTYIVVVNWTHYKKYRGFVHTRLFANEGYERAEDRTAMVLAEQT</sequence>
<dbReference type="SUPFAM" id="SSF50876">
    <property type="entry name" value="Avidin/streptavidin"/>
    <property type="match status" value="2"/>
</dbReference>
<dbReference type="GO" id="GO:0005576">
    <property type="term" value="C:extracellular region"/>
    <property type="evidence" value="ECO:0007669"/>
    <property type="project" value="UniProtKB-SubCell"/>
</dbReference>
<evidence type="ECO:0000313" key="6">
    <source>
        <dbReference type="EMBL" id="CAH1779432.1"/>
    </source>
</evidence>
<evidence type="ECO:0000256" key="3">
    <source>
        <dbReference type="ARBA" id="ARBA00022525"/>
    </source>
</evidence>
<proteinExistence type="inferred from homology"/>
<dbReference type="InterPro" id="IPR005469">
    <property type="entry name" value="Avidin"/>
</dbReference>
<dbReference type="PANTHER" id="PTHR34399:SF6">
    <property type="entry name" value="AVIDIN-LIKE"/>
    <property type="match status" value="1"/>
</dbReference>
<dbReference type="GO" id="GO:0009374">
    <property type="term" value="F:biotin binding"/>
    <property type="evidence" value="ECO:0007669"/>
    <property type="project" value="InterPro"/>
</dbReference>
<evidence type="ECO:0000256" key="5">
    <source>
        <dbReference type="ARBA" id="ARBA00023267"/>
    </source>
</evidence>
<reference evidence="6" key="1">
    <citation type="submission" date="2022-03" db="EMBL/GenBank/DDBJ databases">
        <authorList>
            <person name="Martin C."/>
        </authorList>
    </citation>
    <scope>NUCLEOTIDE SEQUENCE</scope>
</reference>
<comment type="caution">
    <text evidence="6">The sequence shown here is derived from an EMBL/GenBank/DDBJ whole genome shotgun (WGS) entry which is preliminary data.</text>
</comment>
<name>A0A8J1TYA0_OWEFU</name>
<dbReference type="Proteomes" id="UP000749559">
    <property type="component" value="Unassembled WGS sequence"/>
</dbReference>
<keyword evidence="3" id="KW-0964">Secreted</keyword>
<evidence type="ECO:0000256" key="4">
    <source>
        <dbReference type="ARBA" id="ARBA00022729"/>
    </source>
</evidence>
<dbReference type="InterPro" id="IPR005468">
    <property type="entry name" value="Avidin/str"/>
</dbReference>
<comment type="similarity">
    <text evidence="2">Belongs to the avidin/streptavidin family.</text>
</comment>
<dbReference type="Gene3D" id="2.40.128.30">
    <property type="entry name" value="Avidin-like"/>
    <property type="match status" value="2"/>
</dbReference>
<dbReference type="PROSITE" id="PS51326">
    <property type="entry name" value="AVIDIN_2"/>
    <property type="match status" value="2"/>
</dbReference>
<dbReference type="AlphaFoldDB" id="A0A8J1TYA0"/>
<keyword evidence="4" id="KW-0732">Signal</keyword>
<keyword evidence="5" id="KW-0092">Biotin</keyword>
<dbReference type="PANTHER" id="PTHR34399">
    <property type="entry name" value="AVIDIN-RELATED"/>
    <property type="match status" value="1"/>
</dbReference>
<evidence type="ECO:0000256" key="2">
    <source>
        <dbReference type="ARBA" id="ARBA00006297"/>
    </source>
</evidence>
<protein>
    <submittedName>
        <fullName evidence="6">Uncharacterized protein</fullName>
    </submittedName>
</protein>
<comment type="subcellular location">
    <subcellularLocation>
        <location evidence="1">Secreted</location>
    </subcellularLocation>
</comment>
<dbReference type="Pfam" id="PF01382">
    <property type="entry name" value="Avidin"/>
    <property type="match status" value="2"/>
</dbReference>
<dbReference type="InterPro" id="IPR051764">
    <property type="entry name" value="Avidin/Streptavidin-rel"/>
</dbReference>
<evidence type="ECO:0000256" key="1">
    <source>
        <dbReference type="ARBA" id="ARBA00004613"/>
    </source>
</evidence>
<evidence type="ECO:0000313" key="7">
    <source>
        <dbReference type="Proteomes" id="UP000749559"/>
    </source>
</evidence>
<dbReference type="OrthoDB" id="6281243at2759"/>
<organism evidence="6 7">
    <name type="scientific">Owenia fusiformis</name>
    <name type="common">Polychaete worm</name>
    <dbReference type="NCBI Taxonomy" id="6347"/>
    <lineage>
        <taxon>Eukaryota</taxon>
        <taxon>Metazoa</taxon>
        <taxon>Spiralia</taxon>
        <taxon>Lophotrochozoa</taxon>
        <taxon>Annelida</taxon>
        <taxon>Polychaeta</taxon>
        <taxon>Sedentaria</taxon>
        <taxon>Canalipalpata</taxon>
        <taxon>Sabellida</taxon>
        <taxon>Oweniida</taxon>
        <taxon>Oweniidae</taxon>
        <taxon>Owenia</taxon>
    </lineage>
</organism>